<feature type="non-terminal residue" evidence="2">
    <location>
        <position position="1"/>
    </location>
</feature>
<protein>
    <submittedName>
        <fullName evidence="2">Uncharacterized protein</fullName>
    </submittedName>
</protein>
<dbReference type="AlphaFoldDB" id="A0A0K2V5A3"/>
<accession>A0A0K2V5A3</accession>
<keyword evidence="1" id="KW-0812">Transmembrane</keyword>
<organism evidence="2">
    <name type="scientific">Lepeophtheirus salmonis</name>
    <name type="common">Salmon louse</name>
    <name type="synonym">Caligus salmonis</name>
    <dbReference type="NCBI Taxonomy" id="72036"/>
    <lineage>
        <taxon>Eukaryota</taxon>
        <taxon>Metazoa</taxon>
        <taxon>Ecdysozoa</taxon>
        <taxon>Arthropoda</taxon>
        <taxon>Crustacea</taxon>
        <taxon>Multicrustacea</taxon>
        <taxon>Hexanauplia</taxon>
        <taxon>Copepoda</taxon>
        <taxon>Siphonostomatoida</taxon>
        <taxon>Caligidae</taxon>
        <taxon>Lepeophtheirus</taxon>
    </lineage>
</organism>
<sequence>KGITTSKVHFEKKTNLRTNVTLHNYFTVPWKSKYLILFSFFSTCIIHPASYLFFIKLQLPVHI</sequence>
<evidence type="ECO:0000256" key="1">
    <source>
        <dbReference type="SAM" id="Phobius"/>
    </source>
</evidence>
<feature type="transmembrane region" description="Helical" evidence="1">
    <location>
        <begin position="34"/>
        <end position="54"/>
    </location>
</feature>
<evidence type="ECO:0000313" key="2">
    <source>
        <dbReference type="EMBL" id="CDW45723.1"/>
    </source>
</evidence>
<proteinExistence type="predicted"/>
<keyword evidence="1" id="KW-0472">Membrane</keyword>
<reference evidence="2" key="1">
    <citation type="submission" date="2014-05" db="EMBL/GenBank/DDBJ databases">
        <authorList>
            <person name="Chronopoulou M."/>
        </authorList>
    </citation>
    <scope>NUCLEOTIDE SEQUENCE</scope>
    <source>
        <tissue evidence="2">Whole organism</tissue>
    </source>
</reference>
<name>A0A0K2V5A3_LEPSM</name>
<keyword evidence="1" id="KW-1133">Transmembrane helix</keyword>
<dbReference type="EMBL" id="HACA01028362">
    <property type="protein sequence ID" value="CDW45723.1"/>
    <property type="molecule type" value="Transcribed_RNA"/>
</dbReference>